<keyword evidence="7 12" id="KW-0808">Transferase</keyword>
<dbReference type="InterPro" id="IPR029063">
    <property type="entry name" value="SAM-dependent_MTases_sf"/>
</dbReference>
<dbReference type="HOGENOM" id="CLU_037629_0_1_11"/>
<dbReference type="RefSeq" id="WP_014140870.1">
    <property type="nucleotide sequence ID" value="NC_016111.1"/>
</dbReference>
<evidence type="ECO:0000256" key="4">
    <source>
        <dbReference type="ARBA" id="ARBA00013346"/>
    </source>
</evidence>
<evidence type="ECO:0000256" key="8">
    <source>
        <dbReference type="ARBA" id="ARBA00022691"/>
    </source>
</evidence>
<proteinExistence type="inferred from homology"/>
<evidence type="ECO:0000256" key="11">
    <source>
        <dbReference type="ARBA" id="ARBA00031350"/>
    </source>
</evidence>
<evidence type="ECO:0000256" key="7">
    <source>
        <dbReference type="ARBA" id="ARBA00022679"/>
    </source>
</evidence>
<evidence type="ECO:0000256" key="2">
    <source>
        <dbReference type="ARBA" id="ARBA00005369"/>
    </source>
</evidence>
<dbReference type="KEGG" id="scy:SCATT_00990"/>
<reference evidence="13" key="1">
    <citation type="submission" date="2011-12" db="EMBL/GenBank/DDBJ databases">
        <title>Complete genome sequence of Streptomyces cattleya strain DSM 46488.</title>
        <authorList>
            <person name="Ou H.-Y."/>
            <person name="Li P."/>
            <person name="Zhao C."/>
            <person name="O'Hagan D."/>
            <person name="Deng Z."/>
        </authorList>
    </citation>
    <scope>NUCLEOTIDE SEQUENCE [LARGE SCALE GENOMIC DNA]</scope>
    <source>
        <strain evidence="13">ATCC 35852 / DSM 46488 / JCM 4925 / NBRC 14057 / NRRL 8057</strain>
    </source>
</reference>
<dbReference type="CDD" id="cd02440">
    <property type="entry name" value="AdoMet_MTases"/>
    <property type="match status" value="1"/>
</dbReference>
<comment type="subcellular location">
    <subcellularLocation>
        <location evidence="1">Cytoplasm</location>
    </subcellularLocation>
</comment>
<dbReference type="GO" id="GO:0032259">
    <property type="term" value="P:methylation"/>
    <property type="evidence" value="ECO:0007669"/>
    <property type="project" value="UniProtKB-KW"/>
</dbReference>
<dbReference type="Pfam" id="PF01135">
    <property type="entry name" value="PCMT"/>
    <property type="match status" value="1"/>
</dbReference>
<protein>
    <recommendedName>
        <fullName evidence="4">Protein-L-isoaspartate O-methyltransferase</fullName>
        <ecNumber evidence="3">2.1.1.77</ecNumber>
    </recommendedName>
    <alternativeName>
        <fullName evidence="11">L-isoaspartyl protein carboxyl methyltransferase</fullName>
    </alternativeName>
    <alternativeName>
        <fullName evidence="9">Protein L-isoaspartyl methyltransferase</fullName>
    </alternativeName>
    <alternativeName>
        <fullName evidence="10">Protein-beta-aspartate methyltransferase</fullName>
    </alternativeName>
</protein>
<dbReference type="OrthoDB" id="5143400at2"/>
<comment type="similarity">
    <text evidence="2">Belongs to the methyltransferase superfamily. L-isoaspartyl/D-aspartyl protein methyltransferase family.</text>
</comment>
<evidence type="ECO:0000256" key="1">
    <source>
        <dbReference type="ARBA" id="ARBA00004496"/>
    </source>
</evidence>
<evidence type="ECO:0000313" key="12">
    <source>
        <dbReference type="EMBL" id="AEW92470.1"/>
    </source>
</evidence>
<dbReference type="InterPro" id="IPR000682">
    <property type="entry name" value="PCMT"/>
</dbReference>
<dbReference type="STRING" id="1003195.SCATT_00990"/>
<evidence type="ECO:0000313" key="13">
    <source>
        <dbReference type="Proteomes" id="UP000007842"/>
    </source>
</evidence>
<evidence type="ECO:0000256" key="3">
    <source>
        <dbReference type="ARBA" id="ARBA00011890"/>
    </source>
</evidence>
<accession>F8K2Y2</accession>
<dbReference type="GO" id="GO:0004719">
    <property type="term" value="F:protein-L-isoaspartate (D-aspartate) O-methyltransferase activity"/>
    <property type="evidence" value="ECO:0007669"/>
    <property type="project" value="UniProtKB-EC"/>
</dbReference>
<dbReference type="EC" id="2.1.1.77" evidence="3"/>
<dbReference type="PATRIC" id="fig|1003195.11.peg.1752"/>
<evidence type="ECO:0000256" key="9">
    <source>
        <dbReference type="ARBA" id="ARBA00030757"/>
    </source>
</evidence>
<name>F8K2Y2_STREN</name>
<evidence type="ECO:0000256" key="6">
    <source>
        <dbReference type="ARBA" id="ARBA00022603"/>
    </source>
</evidence>
<evidence type="ECO:0000256" key="10">
    <source>
        <dbReference type="ARBA" id="ARBA00031323"/>
    </source>
</evidence>
<evidence type="ECO:0000256" key="5">
    <source>
        <dbReference type="ARBA" id="ARBA00022490"/>
    </source>
</evidence>
<dbReference type="Proteomes" id="UP000007842">
    <property type="component" value="Chromosome"/>
</dbReference>
<dbReference type="EMBL" id="CP003219">
    <property type="protein sequence ID" value="AEW92470.1"/>
    <property type="molecule type" value="Genomic_DNA"/>
</dbReference>
<keyword evidence="5" id="KW-0963">Cytoplasm</keyword>
<dbReference type="Gene3D" id="3.40.50.150">
    <property type="entry name" value="Vaccinia Virus protein VP39"/>
    <property type="match status" value="1"/>
</dbReference>
<gene>
    <name evidence="12" type="ordered locus">SCATT_00990</name>
</gene>
<keyword evidence="6 12" id="KW-0489">Methyltransferase</keyword>
<dbReference type="GO" id="GO:0005737">
    <property type="term" value="C:cytoplasm"/>
    <property type="evidence" value="ECO:0007669"/>
    <property type="project" value="UniProtKB-SubCell"/>
</dbReference>
<dbReference type="SUPFAM" id="SSF53335">
    <property type="entry name" value="S-adenosyl-L-methionine-dependent methyltransferases"/>
    <property type="match status" value="1"/>
</dbReference>
<keyword evidence="8" id="KW-0949">S-adenosyl-L-methionine</keyword>
<dbReference type="eggNOG" id="COG2518">
    <property type="taxonomic scope" value="Bacteria"/>
</dbReference>
<dbReference type="AlphaFoldDB" id="F8K2Y2"/>
<dbReference type="PANTHER" id="PTHR11579">
    <property type="entry name" value="PROTEIN-L-ISOASPARTATE O-METHYLTRANSFERASE"/>
    <property type="match status" value="1"/>
</dbReference>
<accession>G8WYS9</accession>
<dbReference type="PANTHER" id="PTHR11579:SF0">
    <property type="entry name" value="PROTEIN-L-ISOASPARTATE(D-ASPARTATE) O-METHYLTRANSFERASE"/>
    <property type="match status" value="1"/>
</dbReference>
<keyword evidence="13" id="KW-1185">Reference proteome</keyword>
<dbReference type="KEGG" id="sct:SCAT_0093"/>
<organism evidence="12 13">
    <name type="scientific">Streptantibioticus cattleyicolor (strain ATCC 35852 / DSM 46488 / JCM 4925 / NBRC 14057 / NRRL 8057)</name>
    <name type="common">Streptomyces cattleya</name>
    <dbReference type="NCBI Taxonomy" id="1003195"/>
    <lineage>
        <taxon>Bacteria</taxon>
        <taxon>Bacillati</taxon>
        <taxon>Actinomycetota</taxon>
        <taxon>Actinomycetes</taxon>
        <taxon>Kitasatosporales</taxon>
        <taxon>Streptomycetaceae</taxon>
        <taxon>Streptantibioticus</taxon>
    </lineage>
</organism>
<sequence>MTTTEERPGHAGLGRYLHEIGALTPEWAEAFHAVPRSAFLPDLMWPHDMETGRSSPVDRRKDPEAWGRYAHENCPIVTQWDDGAHDGIEPGTVPTSSASAPSVVFRMLADLDVQPGHKVLELGAGTGYNAGLLAYRAGAGNVVTVDVDPAVTARARRALDGLGLDVEVVTGDGLAGFPDRAPFDRTIATFGLRSLPGAWVEQTRPGGVIVAPWGTNFAHHDAVARLVVAGDGRSASGRFRRLVEFMKARSQRLEFAGHSAYVPDDVPGSADESYTEVPAGDFPAHLDAPARFAVGLRVRDVWHGMSASGDRRLAWFYGLTDTSWAVVAFRDGERRHPVYQSGPRRLWDEVEAAWRWWCAVGRPGVDGFGLTMRLDGGHEVWLETGDRRVRVRHE</sequence>